<dbReference type="Gene3D" id="3.40.50.150">
    <property type="entry name" value="Vaccinia Virus protein VP39"/>
    <property type="match status" value="1"/>
</dbReference>
<protein>
    <submittedName>
        <fullName evidence="2">16S rRNA methyltransferase; fortimicin resistance</fullName>
    </submittedName>
</protein>
<dbReference type="GO" id="GO:0008168">
    <property type="term" value="F:methyltransferase activity"/>
    <property type="evidence" value="ECO:0007669"/>
    <property type="project" value="UniProtKB-KW"/>
</dbReference>
<dbReference type="AlphaFoldDB" id="Q2MFY5"/>
<feature type="compositionally biased region" description="Low complexity" evidence="1">
    <location>
        <begin position="1"/>
        <end position="21"/>
    </location>
</feature>
<dbReference type="EMBL" id="AJ628421">
    <property type="protein sequence ID" value="CAF31562.1"/>
    <property type="molecule type" value="Genomic_DNA"/>
</dbReference>
<name>Q2MFY5_MICOL</name>
<accession>Q2MFY5</accession>
<feature type="region of interest" description="Disordered" evidence="1">
    <location>
        <begin position="1"/>
        <end position="34"/>
    </location>
</feature>
<gene>
    <name evidence="2" type="primary">fmrP</name>
</gene>
<organism evidence="2">
    <name type="scientific">Micromonospora olivasterospora</name>
    <dbReference type="NCBI Taxonomy" id="1880"/>
    <lineage>
        <taxon>Bacteria</taxon>
        <taxon>Bacillati</taxon>
        <taxon>Actinomycetota</taxon>
        <taxon>Actinomycetes</taxon>
        <taxon>Micromonosporales</taxon>
        <taxon>Micromonosporaceae</taxon>
        <taxon>Micromonospora</taxon>
    </lineage>
</organism>
<proteinExistence type="predicted"/>
<reference evidence="2" key="1">
    <citation type="submission" date="2004-02" db="EMBL/GenBank/DDBJ databases">
        <title>Cloning and sequencing of the fortimicin biosynthetic gene cluster from Micromonospora olivasterospora DSM 43868 and its comparison to the gentamicin cluster of Micromonospora echinospora DSM 43036.</title>
        <authorList>
            <person name="Aboshanab K.M."/>
            <person name="Schmidt-Beissner H."/>
            <person name="Wehmeier U.F."/>
            <person name="Welzel K."/>
            <person name="Vente A."/>
            <person name="Piepersberg W."/>
        </authorList>
    </citation>
    <scope>NUCLEOTIDE SEQUENCE</scope>
    <source>
        <strain evidence="2">DSM 43868</strain>
    </source>
</reference>
<dbReference type="InterPro" id="IPR025981">
    <property type="entry name" value="rRNA_MeTrfase"/>
</dbReference>
<dbReference type="Pfam" id="PF07091">
    <property type="entry name" value="FmrO"/>
    <property type="match status" value="1"/>
</dbReference>
<keyword evidence="2" id="KW-0489">Methyltransferase</keyword>
<keyword evidence="2" id="KW-0808">Transferase</keyword>
<evidence type="ECO:0000313" key="2">
    <source>
        <dbReference type="EMBL" id="CAF31562.1"/>
    </source>
</evidence>
<feature type="compositionally biased region" description="Polar residues" evidence="1">
    <location>
        <begin position="22"/>
        <end position="31"/>
    </location>
</feature>
<dbReference type="GO" id="GO:0032259">
    <property type="term" value="P:methylation"/>
    <property type="evidence" value="ECO:0007669"/>
    <property type="project" value="UniProtKB-KW"/>
</dbReference>
<sequence>MDRSGSASSLPRSSRTLTTASNTSWTSSGSMDSRGWVDHTASSHAIRSATGRWTRLGRSARRTAPGSPASRLDEPADVTLLLKTPPCLDTQQRGGGWEVIDIVNSPIVVATLPTRSLGRQSKGMSQNYSQSFELQAKERSCRIHRLEIGNELIYIVQK</sequence>
<evidence type="ECO:0000256" key="1">
    <source>
        <dbReference type="SAM" id="MobiDB-lite"/>
    </source>
</evidence>
<dbReference type="InterPro" id="IPR029063">
    <property type="entry name" value="SAM-dependent_MTases_sf"/>
</dbReference>
<feature type="region of interest" description="Disordered" evidence="1">
    <location>
        <begin position="48"/>
        <end position="75"/>
    </location>
</feature>